<organism evidence="1 2">
    <name type="scientific">Ureibacillus endophyticus</name>
    <dbReference type="NCBI Taxonomy" id="1978490"/>
    <lineage>
        <taxon>Bacteria</taxon>
        <taxon>Bacillati</taxon>
        <taxon>Bacillota</taxon>
        <taxon>Bacilli</taxon>
        <taxon>Bacillales</taxon>
        <taxon>Caryophanaceae</taxon>
        <taxon>Ureibacillus</taxon>
    </lineage>
</organism>
<dbReference type="AlphaFoldDB" id="A0A494Z772"/>
<dbReference type="PANTHER" id="PTHR39186:SF1">
    <property type="entry name" value="DUF2071 DOMAIN-CONTAINING PROTEIN"/>
    <property type="match status" value="1"/>
</dbReference>
<dbReference type="OrthoDB" id="150993at2"/>
<evidence type="ECO:0000313" key="2">
    <source>
        <dbReference type="Proteomes" id="UP000272238"/>
    </source>
</evidence>
<name>A0A494Z772_9BACL</name>
<protein>
    <submittedName>
        <fullName evidence="1">DUF2071 domain-containing protein</fullName>
    </submittedName>
</protein>
<comment type="caution">
    <text evidence="1">The sequence shown here is derived from an EMBL/GenBank/DDBJ whole genome shotgun (WGS) entry which is preliminary data.</text>
</comment>
<accession>A0A494Z772</accession>
<keyword evidence="2" id="KW-1185">Reference proteome</keyword>
<proteinExistence type="predicted"/>
<dbReference type="Pfam" id="PF09844">
    <property type="entry name" value="DUF2071"/>
    <property type="match status" value="1"/>
</dbReference>
<dbReference type="PANTHER" id="PTHR39186">
    <property type="entry name" value="DUF2071 FAMILY PROTEIN"/>
    <property type="match status" value="1"/>
</dbReference>
<dbReference type="InterPro" id="IPR023375">
    <property type="entry name" value="ADC_dom_sf"/>
</dbReference>
<dbReference type="RefSeq" id="WP_121213719.1">
    <property type="nucleotide sequence ID" value="NZ_RBZN01000008.1"/>
</dbReference>
<dbReference type="SUPFAM" id="SSF160104">
    <property type="entry name" value="Acetoacetate decarboxylase-like"/>
    <property type="match status" value="1"/>
</dbReference>
<sequence>MIERNVYNSRKLQLPKIPWIMKQTWENSLFIHYPVRKEVLEPLIPCELALDTYDEVGWVSIVPYYIRDLRGKGLPPIPGTSEFPGYNLRTYIKGKDKPGIYFFYLGAGNFLAPKLARPFFRLPYMQENLKMWKGVDGIRFEGEQLSCHYVHKKKPFNPKKGSLEEWLLERYCFYTLIKGKIFQCNIVHPSWVIYEANAEFHENSLLSKYKIDPLMYKPILHFSKRAEVKIWPLVPVKNNKHFST</sequence>
<reference evidence="1 2" key="1">
    <citation type="journal article" date="2016" name="Antonie Van Leeuwenhoek">
        <title>Lysinibacillus endophyticus sp. nov., an indole-3-acetic acid producing endophytic bacterium isolated from corn root (Zea mays cv. Xinken-5).</title>
        <authorList>
            <person name="Yu J."/>
            <person name="Guan X."/>
            <person name="Liu C."/>
            <person name="Xiang W."/>
            <person name="Yu Z."/>
            <person name="Liu X."/>
            <person name="Wang G."/>
        </authorList>
    </citation>
    <scope>NUCLEOTIDE SEQUENCE [LARGE SCALE GENOMIC DNA]</scope>
    <source>
        <strain evidence="1 2">DSM 100506</strain>
    </source>
</reference>
<gene>
    <name evidence="1" type="ORF">D8M03_05220</name>
</gene>
<dbReference type="EMBL" id="RBZN01000008">
    <property type="protein sequence ID" value="RKQ18448.1"/>
    <property type="molecule type" value="Genomic_DNA"/>
</dbReference>
<dbReference type="InterPro" id="IPR018644">
    <property type="entry name" value="DUF2071"/>
</dbReference>
<dbReference type="Proteomes" id="UP000272238">
    <property type="component" value="Unassembled WGS sequence"/>
</dbReference>
<evidence type="ECO:0000313" key="1">
    <source>
        <dbReference type="EMBL" id="RKQ18448.1"/>
    </source>
</evidence>